<dbReference type="Pfam" id="PF06737">
    <property type="entry name" value="Transglycosylas"/>
    <property type="match status" value="1"/>
</dbReference>
<dbReference type="GO" id="GO:0016787">
    <property type="term" value="F:hydrolase activity"/>
    <property type="evidence" value="ECO:0007669"/>
    <property type="project" value="UniProtKB-KW"/>
</dbReference>
<dbReference type="SUPFAM" id="SSF53955">
    <property type="entry name" value="Lysozyme-like"/>
    <property type="match status" value="1"/>
</dbReference>
<evidence type="ECO:0000313" key="7">
    <source>
        <dbReference type="Proteomes" id="UP000305778"/>
    </source>
</evidence>
<comment type="caution">
    <text evidence="6">The sequence shown here is derived from an EMBL/GenBank/DDBJ whole genome shotgun (WGS) entry which is preliminary data.</text>
</comment>
<sequence length="298" mass="29199">MLTSGHGRHRRPRQAPTAVVAVAVTGAGIALPFLAVTGAQAADTATWTAVATCESDGLWSANVGNGFYGGLQISEETWTEYGGTVYADRPDLASISQQITIAEKILAVLGPDAWPGCATTAGLTQGGGMPSLDPGSVSPSDPAAGSGDGTVSTAPTHSPTATETASPSPSASASASPSSAATAGTAGPARGHKSQTPAPAHSSATNGSTGSAGAVGAVPDLAETVSGAIPRVVSSSQGLRTTSATNDSTYVVQVGDSLCGIAAAQDVSGGWRALYKDNAGVIGHDASVIHPGELLRLG</sequence>
<evidence type="ECO:0000256" key="1">
    <source>
        <dbReference type="ARBA" id="ARBA00010830"/>
    </source>
</evidence>
<proteinExistence type="inferred from homology"/>
<dbReference type="RefSeq" id="WP_136725117.1">
    <property type="nucleotide sequence ID" value="NZ_SUMC01000017.1"/>
</dbReference>
<organism evidence="6 7">
    <name type="scientific">Actinacidiphila oryziradicis</name>
    <dbReference type="NCBI Taxonomy" id="2571141"/>
    <lineage>
        <taxon>Bacteria</taxon>
        <taxon>Bacillati</taxon>
        <taxon>Actinomycetota</taxon>
        <taxon>Actinomycetes</taxon>
        <taxon>Kitasatosporales</taxon>
        <taxon>Streptomycetaceae</taxon>
        <taxon>Actinacidiphila</taxon>
    </lineage>
</organism>
<feature type="compositionally biased region" description="Low complexity" evidence="3">
    <location>
        <begin position="202"/>
        <end position="215"/>
    </location>
</feature>
<feature type="domain" description="LysM" evidence="5">
    <location>
        <begin position="248"/>
        <end position="297"/>
    </location>
</feature>
<dbReference type="AlphaFoldDB" id="A0A4U0SKA2"/>
<reference evidence="6 7" key="1">
    <citation type="submission" date="2019-04" db="EMBL/GenBank/DDBJ databases">
        <title>Streptomyces oryziradicis sp. nov., a novel actinomycete isolated from rhizosphere soil of rice (Oryza sativa L.).</title>
        <authorList>
            <person name="Li C."/>
        </authorList>
    </citation>
    <scope>NUCLEOTIDE SEQUENCE [LARGE SCALE GENOMIC DNA]</scope>
    <source>
        <strain evidence="6 7">NEAU-C40</strain>
    </source>
</reference>
<keyword evidence="7" id="KW-1185">Reference proteome</keyword>
<dbReference type="OrthoDB" id="1404170at2"/>
<evidence type="ECO:0000259" key="5">
    <source>
        <dbReference type="PROSITE" id="PS51782"/>
    </source>
</evidence>
<dbReference type="Proteomes" id="UP000305778">
    <property type="component" value="Unassembled WGS sequence"/>
</dbReference>
<evidence type="ECO:0000256" key="2">
    <source>
        <dbReference type="ARBA" id="ARBA00022801"/>
    </source>
</evidence>
<name>A0A4U0SKA2_9ACTN</name>
<dbReference type="InterPro" id="IPR018392">
    <property type="entry name" value="LysM"/>
</dbReference>
<dbReference type="InterPro" id="IPR010618">
    <property type="entry name" value="RPF"/>
</dbReference>
<gene>
    <name evidence="6" type="ORF">FCI23_19080</name>
</gene>
<accession>A0A4U0SKA2</accession>
<feature type="signal peptide" evidence="4">
    <location>
        <begin position="1"/>
        <end position="41"/>
    </location>
</feature>
<comment type="similarity">
    <text evidence="1">Belongs to the transglycosylase family. Rpf subfamily.</text>
</comment>
<feature type="chain" id="PRO_5020970274" evidence="4">
    <location>
        <begin position="42"/>
        <end position="298"/>
    </location>
</feature>
<evidence type="ECO:0000313" key="6">
    <source>
        <dbReference type="EMBL" id="TKA10036.1"/>
    </source>
</evidence>
<dbReference type="EMBL" id="SUMC01000017">
    <property type="protein sequence ID" value="TKA10036.1"/>
    <property type="molecule type" value="Genomic_DNA"/>
</dbReference>
<protein>
    <submittedName>
        <fullName evidence="6">LysM peptidoglycan-binding domain-containing protein</fullName>
    </submittedName>
</protein>
<feature type="region of interest" description="Disordered" evidence="3">
    <location>
        <begin position="120"/>
        <end position="215"/>
    </location>
</feature>
<dbReference type="InterPro" id="IPR036779">
    <property type="entry name" value="LysM_dom_sf"/>
</dbReference>
<keyword evidence="4" id="KW-0732">Signal</keyword>
<dbReference type="CDD" id="cd00118">
    <property type="entry name" value="LysM"/>
    <property type="match status" value="1"/>
</dbReference>
<evidence type="ECO:0000256" key="4">
    <source>
        <dbReference type="SAM" id="SignalP"/>
    </source>
</evidence>
<dbReference type="Gene3D" id="1.10.530.10">
    <property type="match status" value="1"/>
</dbReference>
<dbReference type="InterPro" id="IPR023346">
    <property type="entry name" value="Lysozyme-like_dom_sf"/>
</dbReference>
<dbReference type="PROSITE" id="PS51782">
    <property type="entry name" value="LYSM"/>
    <property type="match status" value="1"/>
</dbReference>
<dbReference type="Gene3D" id="3.10.350.10">
    <property type="entry name" value="LysM domain"/>
    <property type="match status" value="1"/>
</dbReference>
<feature type="compositionally biased region" description="Low complexity" evidence="3">
    <location>
        <begin position="152"/>
        <end position="189"/>
    </location>
</feature>
<keyword evidence="2" id="KW-0378">Hydrolase</keyword>
<evidence type="ECO:0000256" key="3">
    <source>
        <dbReference type="SAM" id="MobiDB-lite"/>
    </source>
</evidence>
<dbReference type="CDD" id="cd13925">
    <property type="entry name" value="RPF"/>
    <property type="match status" value="1"/>
</dbReference>